<gene>
    <name evidence="1" type="ORF">MAUB_47900</name>
</gene>
<evidence type="ECO:0000313" key="1">
    <source>
        <dbReference type="EMBL" id="BBX86917.1"/>
    </source>
</evidence>
<evidence type="ECO:0008006" key="3">
    <source>
        <dbReference type="Google" id="ProtNLM"/>
    </source>
</evidence>
<keyword evidence="2" id="KW-1185">Reference proteome</keyword>
<accession>A0ABM7IJG0</accession>
<reference evidence="1 2" key="1">
    <citation type="journal article" date="2019" name="Emerg. Microbes Infect.">
        <title>Comprehensive subspecies identification of 175 nontuberculous mycobacteria species based on 7547 genomic profiles.</title>
        <authorList>
            <person name="Matsumoto Y."/>
            <person name="Kinjo T."/>
            <person name="Motooka D."/>
            <person name="Nabeya D."/>
            <person name="Jung N."/>
            <person name="Uechi K."/>
            <person name="Horii T."/>
            <person name="Iida T."/>
            <person name="Fujita J."/>
            <person name="Nakamura S."/>
        </authorList>
    </citation>
    <scope>NUCLEOTIDE SEQUENCE [LARGE SCALE GENOMIC DNA]</scope>
    <source>
        <strain evidence="1 2">JCM 15296</strain>
    </source>
</reference>
<evidence type="ECO:0000313" key="2">
    <source>
        <dbReference type="Proteomes" id="UP000465609"/>
    </source>
</evidence>
<protein>
    <recommendedName>
        <fullName evidence="3">Helix-turn-helix domain-containing protein</fullName>
    </recommendedName>
</protein>
<organism evidence="1 2">
    <name type="scientific">Mycolicibacterium aubagnense</name>
    <dbReference type="NCBI Taxonomy" id="319707"/>
    <lineage>
        <taxon>Bacteria</taxon>
        <taxon>Bacillati</taxon>
        <taxon>Actinomycetota</taxon>
        <taxon>Actinomycetes</taxon>
        <taxon>Mycobacteriales</taxon>
        <taxon>Mycobacteriaceae</taxon>
        <taxon>Mycolicibacterium</taxon>
    </lineage>
</organism>
<dbReference type="Proteomes" id="UP000465609">
    <property type="component" value="Chromosome"/>
</dbReference>
<name>A0ABM7IJG0_9MYCO</name>
<dbReference type="EMBL" id="AP022577">
    <property type="protein sequence ID" value="BBX86917.1"/>
    <property type="molecule type" value="Genomic_DNA"/>
</dbReference>
<proteinExistence type="predicted"/>
<sequence length="62" mass="6855">MNAAIVGSRELANFLGVSPSTERRKRMSGQSWPPHFSVGRKICYTSSSVAQWIAEQESNKGK</sequence>